<keyword evidence="2" id="KW-0547">Nucleotide-binding</keyword>
<evidence type="ECO:0000313" key="5">
    <source>
        <dbReference type="EMBL" id="MDM5147261.1"/>
    </source>
</evidence>
<dbReference type="SUPFAM" id="SSF50331">
    <property type="entry name" value="MOP-like"/>
    <property type="match status" value="1"/>
</dbReference>
<feature type="domain" description="ABC transporter" evidence="4">
    <location>
        <begin position="4"/>
        <end position="234"/>
    </location>
</feature>
<dbReference type="Proteomes" id="UP001168167">
    <property type="component" value="Unassembled WGS sequence"/>
</dbReference>
<organism evidence="5 6">
    <name type="scientific">Candidatus Doriopsillibacter californiensis</name>
    <dbReference type="NCBI Taxonomy" id="2970740"/>
    <lineage>
        <taxon>Bacteria</taxon>
        <taxon>Pseudomonadati</taxon>
        <taxon>Pseudomonadota</taxon>
        <taxon>Gammaproteobacteria</taxon>
        <taxon>Candidatus Tethybacterales</taxon>
        <taxon>Candidatus Persebacteraceae</taxon>
        <taxon>Candidatus Doriopsillibacter</taxon>
    </lineage>
</organism>
<proteinExistence type="predicted"/>
<dbReference type="EMBL" id="JANQAO010000001">
    <property type="protein sequence ID" value="MDM5147261.1"/>
    <property type="molecule type" value="Genomic_DNA"/>
</dbReference>
<keyword evidence="3 5" id="KW-0067">ATP-binding</keyword>
<protein>
    <submittedName>
        <fullName evidence="5">ABC transporter ATP-binding protein</fullName>
    </submittedName>
</protein>
<dbReference type="InterPro" id="IPR008995">
    <property type="entry name" value="Mo/tungstate-bd_C_term_dom"/>
</dbReference>
<dbReference type="InterPro" id="IPR050093">
    <property type="entry name" value="ABC_SmlMolc_Importer"/>
</dbReference>
<dbReference type="PROSITE" id="PS50893">
    <property type="entry name" value="ABC_TRANSPORTER_2"/>
    <property type="match status" value="1"/>
</dbReference>
<sequence>MAFLEVNHIDHAYGSKTVGLGGVSLQVEEGQIGCLMGPSGSGKTTVLSCIAGLEPIRAGSIVINSRQLSVADKTTPPEKRRIGMVFQDFALFPHLTVAGNIRFGMTKNGRTDTLNELCELCGLESLCEAYPHELSGGEQQRAALARALAAEPDVLLMDEPFSRLDEVLRERLAKQVRSILKSRRLTTLMVTHSQHEAFLIADVGGVINQGVVCQWDDIYNLYRRPQCAFVAEFVGDGSLLRGVLAADGGVDMEMGHLQGNTDGERIGCFLSAPGDAVQVLLRPDDIRLDESGMSAQVEERAFRGPTTLYALRLQSGGRVLSEWPSHFNFHLGDNVSVRAQVKDLVLFPAA</sequence>
<dbReference type="GO" id="GO:0005524">
    <property type="term" value="F:ATP binding"/>
    <property type="evidence" value="ECO:0007669"/>
    <property type="project" value="UniProtKB-KW"/>
</dbReference>
<dbReference type="InterPro" id="IPR027417">
    <property type="entry name" value="P-loop_NTPase"/>
</dbReference>
<gene>
    <name evidence="5" type="ORF">NQX30_02585</name>
</gene>
<dbReference type="PANTHER" id="PTHR42781">
    <property type="entry name" value="SPERMIDINE/PUTRESCINE IMPORT ATP-BINDING PROTEIN POTA"/>
    <property type="match status" value="1"/>
</dbReference>
<dbReference type="Gene3D" id="3.40.50.300">
    <property type="entry name" value="P-loop containing nucleotide triphosphate hydrolases"/>
    <property type="match status" value="1"/>
</dbReference>
<reference evidence="5" key="2">
    <citation type="journal article" date="2023" name="Microbiome">
        <title>Synthase-selected sorting approach identifies a beta-lactone synthase in a nudibranch symbiotic bacterium.</title>
        <authorList>
            <person name="Dzunkova M."/>
            <person name="La Clair J.J."/>
            <person name="Tyml T."/>
            <person name="Doud D."/>
            <person name="Schulz F."/>
            <person name="Piquer-Esteban S."/>
            <person name="Porcel Sanchis D."/>
            <person name="Osborn A."/>
            <person name="Robinson D."/>
            <person name="Louie K.B."/>
            <person name="Bowen B.P."/>
            <person name="Bowers R.M."/>
            <person name="Lee J."/>
            <person name="Arnau V."/>
            <person name="Diaz-Villanueva W."/>
            <person name="Stepanauskas R."/>
            <person name="Gosliner T."/>
            <person name="Date S.V."/>
            <person name="Northen T.R."/>
            <person name="Cheng J.F."/>
            <person name="Burkart M.D."/>
            <person name="Woyke T."/>
        </authorList>
    </citation>
    <scope>NUCLEOTIDE SEQUENCE</scope>
    <source>
        <strain evidence="5">Df01</strain>
    </source>
</reference>
<accession>A0ABT7QKL9</accession>
<evidence type="ECO:0000256" key="2">
    <source>
        <dbReference type="ARBA" id="ARBA00022741"/>
    </source>
</evidence>
<reference evidence="5" key="1">
    <citation type="submission" date="2022-08" db="EMBL/GenBank/DDBJ databases">
        <authorList>
            <person name="Dzunkova M."/>
            <person name="La Clair J."/>
            <person name="Tyml T."/>
            <person name="Doud D."/>
            <person name="Schulz F."/>
            <person name="Piquer S."/>
            <person name="Porcel Sanchis D."/>
            <person name="Osborn A."/>
            <person name="Robinson D."/>
            <person name="Louie K.B."/>
            <person name="Bowen B.P."/>
            <person name="Bowers R."/>
            <person name="Lee J."/>
            <person name="Arnau Llombart V."/>
            <person name="Diaz Villanueva W."/>
            <person name="Gosliner T."/>
            <person name="Northen T."/>
            <person name="Cheng J.-F."/>
            <person name="Burkart M.D."/>
            <person name="Woyke T."/>
        </authorList>
    </citation>
    <scope>NUCLEOTIDE SEQUENCE</scope>
    <source>
        <strain evidence="5">Df01</strain>
    </source>
</reference>
<dbReference type="InterPro" id="IPR003593">
    <property type="entry name" value="AAA+_ATPase"/>
</dbReference>
<evidence type="ECO:0000259" key="4">
    <source>
        <dbReference type="PROSITE" id="PS50893"/>
    </source>
</evidence>
<evidence type="ECO:0000256" key="1">
    <source>
        <dbReference type="ARBA" id="ARBA00022448"/>
    </source>
</evidence>
<name>A0ABT7QKL9_9GAMM</name>
<keyword evidence="1" id="KW-0813">Transport</keyword>
<evidence type="ECO:0000256" key="3">
    <source>
        <dbReference type="ARBA" id="ARBA00022840"/>
    </source>
</evidence>
<dbReference type="InterPro" id="IPR017871">
    <property type="entry name" value="ABC_transporter-like_CS"/>
</dbReference>
<dbReference type="InterPro" id="IPR003439">
    <property type="entry name" value="ABC_transporter-like_ATP-bd"/>
</dbReference>
<keyword evidence="6" id="KW-1185">Reference proteome</keyword>
<dbReference type="Pfam" id="PF08402">
    <property type="entry name" value="TOBE_2"/>
    <property type="match status" value="1"/>
</dbReference>
<dbReference type="SMART" id="SM00382">
    <property type="entry name" value="AAA"/>
    <property type="match status" value="1"/>
</dbReference>
<comment type="caution">
    <text evidence="5">The sequence shown here is derived from an EMBL/GenBank/DDBJ whole genome shotgun (WGS) entry which is preliminary data.</text>
</comment>
<dbReference type="SUPFAM" id="SSF52540">
    <property type="entry name" value="P-loop containing nucleoside triphosphate hydrolases"/>
    <property type="match status" value="1"/>
</dbReference>
<dbReference type="PANTHER" id="PTHR42781:SF4">
    <property type="entry name" value="SPERMIDINE_PUTRESCINE IMPORT ATP-BINDING PROTEIN POTA"/>
    <property type="match status" value="1"/>
</dbReference>
<dbReference type="Gene3D" id="2.40.50.100">
    <property type="match status" value="1"/>
</dbReference>
<evidence type="ECO:0000313" key="6">
    <source>
        <dbReference type="Proteomes" id="UP001168167"/>
    </source>
</evidence>
<dbReference type="InterPro" id="IPR013611">
    <property type="entry name" value="Transp-assoc_OB_typ2"/>
</dbReference>
<dbReference type="PROSITE" id="PS00211">
    <property type="entry name" value="ABC_TRANSPORTER_1"/>
    <property type="match status" value="1"/>
</dbReference>
<dbReference type="Pfam" id="PF00005">
    <property type="entry name" value="ABC_tran"/>
    <property type="match status" value="1"/>
</dbReference>